<name>A0ABU1VSW3_9GAMM</name>
<dbReference type="Pfam" id="PF01389">
    <property type="entry name" value="OmpA_membrane"/>
    <property type="match status" value="1"/>
</dbReference>
<feature type="chain" id="PRO_5046825049" evidence="3">
    <location>
        <begin position="26"/>
        <end position="177"/>
    </location>
</feature>
<reference evidence="5 6" key="1">
    <citation type="submission" date="2023-07" db="EMBL/GenBank/DDBJ databases">
        <title>Sorghum-associated microbial communities from plants grown in Nebraska, USA.</title>
        <authorList>
            <person name="Schachtman D."/>
        </authorList>
    </citation>
    <scope>NUCLEOTIDE SEQUENCE [LARGE SCALE GENOMIC DNA]</scope>
    <source>
        <strain evidence="5 6">BE187</strain>
    </source>
</reference>
<dbReference type="SUPFAM" id="SSF56925">
    <property type="entry name" value="OMPA-like"/>
    <property type="match status" value="1"/>
</dbReference>
<evidence type="ECO:0000313" key="6">
    <source>
        <dbReference type="Proteomes" id="UP001267878"/>
    </source>
</evidence>
<accession>A0ABU1VSW3</accession>
<feature type="domain" description="Outer membrane protein OmpA-like transmembrane" evidence="4">
    <location>
        <begin position="26"/>
        <end position="157"/>
    </location>
</feature>
<organism evidence="5 6">
    <name type="scientific">Agrilutibacter niabensis</name>
    <dbReference type="NCBI Taxonomy" id="380628"/>
    <lineage>
        <taxon>Bacteria</taxon>
        <taxon>Pseudomonadati</taxon>
        <taxon>Pseudomonadota</taxon>
        <taxon>Gammaproteobacteria</taxon>
        <taxon>Lysobacterales</taxon>
        <taxon>Lysobacteraceae</taxon>
        <taxon>Agrilutibacter</taxon>
    </lineage>
</organism>
<proteinExistence type="inferred from homology"/>
<keyword evidence="2" id="KW-0626">Porin</keyword>
<evidence type="ECO:0000313" key="5">
    <source>
        <dbReference type="EMBL" id="MDR7100313.1"/>
    </source>
</evidence>
<keyword evidence="2" id="KW-0813">Transport</keyword>
<protein>
    <submittedName>
        <fullName evidence="5">OOP family OmpA-OmpF porin</fullName>
    </submittedName>
</protein>
<dbReference type="Gene3D" id="2.40.160.20">
    <property type="match status" value="1"/>
</dbReference>
<dbReference type="InterPro" id="IPR000498">
    <property type="entry name" value="OmpA-like_TM_dom"/>
</dbReference>
<feature type="signal peptide" evidence="3">
    <location>
        <begin position="1"/>
        <end position="25"/>
    </location>
</feature>
<evidence type="ECO:0000256" key="3">
    <source>
        <dbReference type="SAM" id="SignalP"/>
    </source>
</evidence>
<evidence type="ECO:0000256" key="1">
    <source>
        <dbReference type="ARBA" id="ARBA00005710"/>
    </source>
</evidence>
<evidence type="ECO:0000256" key="2">
    <source>
        <dbReference type="ARBA" id="ARBA00023114"/>
    </source>
</evidence>
<dbReference type="Proteomes" id="UP001267878">
    <property type="component" value="Unassembled WGS sequence"/>
</dbReference>
<dbReference type="RefSeq" id="WP_310055007.1">
    <property type="nucleotide sequence ID" value="NZ_JAVDVW010000002.1"/>
</dbReference>
<dbReference type="EMBL" id="JAVDVW010000002">
    <property type="protein sequence ID" value="MDR7100313.1"/>
    <property type="molecule type" value="Genomic_DNA"/>
</dbReference>
<keyword evidence="2" id="KW-0406">Ion transport</keyword>
<gene>
    <name evidence="5" type="ORF">J2X04_002694</name>
</gene>
<keyword evidence="2" id="KW-0812">Transmembrane</keyword>
<sequence>MRKTKLLSTVLLSATLGVAAFGAQAQDKGFYAGAGVGQSFVDEGSYDDEDTAFSVFGGYQFNKYFGLEAGYVDFGKIESDTVGPDLEGDSAYLTAVGTLPITDKFSAYAKAGVHRWNLDTELPGLVGNSDDNGTDPTYGVGVQYRFTDNVALRGEYSRFEIEDLDADLAQVQVRFDF</sequence>
<keyword evidence="3" id="KW-0732">Signal</keyword>
<evidence type="ECO:0000259" key="4">
    <source>
        <dbReference type="Pfam" id="PF01389"/>
    </source>
</evidence>
<comment type="similarity">
    <text evidence="1">Belongs to the outer membrane OOP (TC 1.B.6) superfamily. OmpA family.</text>
</comment>
<comment type="caution">
    <text evidence="5">The sequence shown here is derived from an EMBL/GenBank/DDBJ whole genome shotgun (WGS) entry which is preliminary data.</text>
</comment>
<keyword evidence="6" id="KW-1185">Reference proteome</keyword>
<dbReference type="InterPro" id="IPR011250">
    <property type="entry name" value="OMP/PagP_B-barrel"/>
</dbReference>